<dbReference type="SUPFAM" id="SSF48264">
    <property type="entry name" value="Cytochrome P450"/>
    <property type="match status" value="1"/>
</dbReference>
<evidence type="ECO:0000313" key="10">
    <source>
        <dbReference type="EMBL" id="KAB2575200.1"/>
    </source>
</evidence>
<keyword evidence="7 10" id="KW-0503">Monooxygenase</keyword>
<dbReference type="GO" id="GO:0005506">
    <property type="term" value="F:iron ion binding"/>
    <property type="evidence" value="ECO:0007669"/>
    <property type="project" value="InterPro"/>
</dbReference>
<evidence type="ECO:0000256" key="7">
    <source>
        <dbReference type="ARBA" id="ARBA00023033"/>
    </source>
</evidence>
<proteinExistence type="inferred from homology"/>
<dbReference type="CDD" id="cd20615">
    <property type="entry name" value="CYP_GliC-like"/>
    <property type="match status" value="1"/>
</dbReference>
<keyword evidence="4 8" id="KW-0479">Metal-binding</keyword>
<evidence type="ECO:0000256" key="8">
    <source>
        <dbReference type="PIRSR" id="PIRSR602401-1"/>
    </source>
</evidence>
<keyword evidence="5" id="KW-0560">Oxidoreductase</keyword>
<dbReference type="InterPro" id="IPR002401">
    <property type="entry name" value="Cyt_P450_E_grp-I"/>
</dbReference>
<dbReference type="Pfam" id="PF00067">
    <property type="entry name" value="p450"/>
    <property type="match status" value="1"/>
</dbReference>
<evidence type="ECO:0000256" key="5">
    <source>
        <dbReference type="ARBA" id="ARBA00023002"/>
    </source>
</evidence>
<dbReference type="GO" id="GO:0016705">
    <property type="term" value="F:oxidoreductase activity, acting on paired donors, with incorporation or reduction of molecular oxygen"/>
    <property type="evidence" value="ECO:0007669"/>
    <property type="project" value="InterPro"/>
</dbReference>
<dbReference type="OrthoDB" id="2789670at2759"/>
<protein>
    <submittedName>
        <fullName evidence="10">Cytochrome P450 monooxygenase gliC</fullName>
    </submittedName>
</protein>
<dbReference type="InterPro" id="IPR050479">
    <property type="entry name" value="CYP11_CYP27_families"/>
</dbReference>
<evidence type="ECO:0000256" key="6">
    <source>
        <dbReference type="ARBA" id="ARBA00023004"/>
    </source>
</evidence>
<dbReference type="PANTHER" id="PTHR24279">
    <property type="entry name" value="CYTOCHROME P450"/>
    <property type="match status" value="1"/>
</dbReference>
<name>A0A5N5DCP5_9PEZI</name>
<evidence type="ECO:0000256" key="3">
    <source>
        <dbReference type="ARBA" id="ARBA00022617"/>
    </source>
</evidence>
<dbReference type="Gene3D" id="1.20.1250.20">
    <property type="entry name" value="MFS general substrate transporter like domains"/>
    <property type="match status" value="1"/>
</dbReference>
<dbReference type="Proteomes" id="UP000325902">
    <property type="component" value="Unassembled WGS sequence"/>
</dbReference>
<feature type="transmembrane region" description="Helical" evidence="9">
    <location>
        <begin position="75"/>
        <end position="95"/>
    </location>
</feature>
<dbReference type="CDD" id="cd06174">
    <property type="entry name" value="MFS"/>
    <property type="match status" value="1"/>
</dbReference>
<feature type="transmembrane region" description="Helical" evidence="9">
    <location>
        <begin position="168"/>
        <end position="191"/>
    </location>
</feature>
<gene>
    <name evidence="10" type="primary">gliC</name>
    <name evidence="10" type="ORF">DBV05_g6166</name>
</gene>
<comment type="caution">
    <text evidence="10">The sequence shown here is derived from an EMBL/GenBank/DDBJ whole genome shotgun (WGS) entry which is preliminary data.</text>
</comment>
<dbReference type="InterPro" id="IPR036396">
    <property type="entry name" value="Cyt_P450_sf"/>
</dbReference>
<dbReference type="AlphaFoldDB" id="A0A5N5DCP5"/>
<feature type="binding site" description="axial binding residue" evidence="8">
    <location>
        <position position="957"/>
    </location>
    <ligand>
        <name>heme</name>
        <dbReference type="ChEBI" id="CHEBI:30413"/>
    </ligand>
    <ligandPart>
        <name>Fe</name>
        <dbReference type="ChEBI" id="CHEBI:18248"/>
    </ligandPart>
</feature>
<keyword evidence="11" id="KW-1185">Reference proteome</keyword>
<dbReference type="Gene3D" id="1.10.630.10">
    <property type="entry name" value="Cytochrome P450"/>
    <property type="match status" value="1"/>
</dbReference>
<keyword evidence="9" id="KW-0472">Membrane</keyword>
<comment type="cofactor">
    <cofactor evidence="1 8">
        <name>heme</name>
        <dbReference type="ChEBI" id="CHEBI:30413"/>
    </cofactor>
</comment>
<feature type="transmembrane region" description="Helical" evidence="9">
    <location>
        <begin position="420"/>
        <end position="442"/>
    </location>
</feature>
<feature type="transmembrane region" description="Helical" evidence="9">
    <location>
        <begin position="375"/>
        <end position="400"/>
    </location>
</feature>
<keyword evidence="3 8" id="KW-0349">Heme</keyword>
<dbReference type="InterPro" id="IPR001128">
    <property type="entry name" value="Cyt_P450"/>
</dbReference>
<feature type="transmembrane region" description="Helical" evidence="9">
    <location>
        <begin position="269"/>
        <end position="289"/>
    </location>
</feature>
<evidence type="ECO:0000256" key="9">
    <source>
        <dbReference type="SAM" id="Phobius"/>
    </source>
</evidence>
<sequence length="1014" mass="110535">MSSTYGAIGRNDVERPAAPNRRPRFAGGLYMMLPVPLFCSMGMAATSSTTIFAYETLVCKDPSNCSSSEKKRYSATVATSVVIANFCAVLVLWVLPLLPRANPKNGLYFWILARASSVLVLAAGVHYSSIWLALSGRVLEGCATDNVLQLVLNTLYLRASEQTQISRLFGLSLALFMVGQGLSPIISGLFADFRASFAMATLLFGLCFSYIWILPTACIPEEQAAQAGGMDDEDRPQRKPTSTAILLLHLLLQPLRAAVRTRALWAPEAALLLFLAATSYLYPAILVFASTRHGFTAAQNGWIVSLTAASCSCCLLAVHVVWPRLRPAPAADPVNNNKPRPSSRVDVNFRNAAASMLLLAAVCPAIGLTTRAWQVYVLAAVAALGLSAPAFVKSYAVGLLASCSSSSSDGDDDGRKTQALTALALMETCGALLSPVVLGVAAREDGSSVFFVAAALVVAALAVLTIGAVDFASGGGGGRLGRRRVARLRGAGAFLSVTDDASARLGTRADVLLEPEASGRLILQHQHRVPHSAGQKPIPTVPFTWPNGQGTEKFFEGRKAALRWRDEFGPIYRIWSGFQAEIVLSKPEQAQRFYRDSHLHIKAKDNNSGWLFGELLGQCVGLVSLDRWRTLREQVDPPFSRPAAIGHTAMLARQARDFVAEHFLSSSSPLLLPADGRIRLRPAADLKLCPFFMVADIFFGPLDAAQRAALAALAPLREDLFKDAFRGGVSRFAFGKYLPGSGSRVRARLREFQDGWHAFVREAYGKAVAAQGQQKGELQEEEKKKGELPPVVQLWEAVERGDIPMVEFMQTLDESLYANLDVTTHAVAWNVILLAQHPVVQDEVLAEIRAVTRGGEESAYIRYLNSDDTLLAACVVEAARLRPILPFSNPESATDDKVIDGYVIPRGTAVIVDTHAINVANLFWKDGEKYIPRRHMGLSKQQIRYNMWRYGFGPRQCLGKNVADRLIRAIISELLQHFQLRLSVVAKTGDQEFLLEDESWVGLPTTEVIMTKLE</sequence>
<reference evidence="10 11" key="1">
    <citation type="journal article" date="2019" name="Sci. Rep.">
        <title>A multi-omics analysis of the grapevine pathogen Lasiodiplodia theobromae reveals that temperature affects the expression of virulence- and pathogenicity-related genes.</title>
        <authorList>
            <person name="Felix C."/>
            <person name="Meneses R."/>
            <person name="Goncalves M.F.M."/>
            <person name="Tilleman L."/>
            <person name="Duarte A.S."/>
            <person name="Jorrin-Novo J.V."/>
            <person name="Van de Peer Y."/>
            <person name="Deforce D."/>
            <person name="Van Nieuwerburgh F."/>
            <person name="Esteves A.C."/>
            <person name="Alves A."/>
        </authorList>
    </citation>
    <scope>NUCLEOTIDE SEQUENCE [LARGE SCALE GENOMIC DNA]</scope>
    <source>
        <strain evidence="10 11">LA-SOL3</strain>
    </source>
</reference>
<evidence type="ECO:0000256" key="4">
    <source>
        <dbReference type="ARBA" id="ARBA00022723"/>
    </source>
</evidence>
<feature type="transmembrane region" description="Helical" evidence="9">
    <location>
        <begin position="197"/>
        <end position="219"/>
    </location>
</feature>
<keyword evidence="6 8" id="KW-0408">Iron</keyword>
<keyword evidence="9" id="KW-1133">Transmembrane helix</keyword>
<feature type="transmembrane region" description="Helical" evidence="9">
    <location>
        <begin position="301"/>
        <end position="322"/>
    </location>
</feature>
<comment type="similarity">
    <text evidence="2">Belongs to the cytochrome P450 family.</text>
</comment>
<dbReference type="InterPro" id="IPR036259">
    <property type="entry name" value="MFS_trans_sf"/>
</dbReference>
<dbReference type="PRINTS" id="PR00463">
    <property type="entry name" value="EP450I"/>
</dbReference>
<feature type="transmembrane region" description="Helical" evidence="9">
    <location>
        <begin position="449"/>
        <end position="469"/>
    </location>
</feature>
<keyword evidence="9" id="KW-0812">Transmembrane</keyword>
<feature type="transmembrane region" description="Helical" evidence="9">
    <location>
        <begin position="107"/>
        <end position="127"/>
    </location>
</feature>
<evidence type="ECO:0000256" key="2">
    <source>
        <dbReference type="ARBA" id="ARBA00010617"/>
    </source>
</evidence>
<dbReference type="PANTHER" id="PTHR24279:SF120">
    <property type="entry name" value="CYTOCHROME P450"/>
    <property type="match status" value="1"/>
</dbReference>
<dbReference type="GO" id="GO:0004497">
    <property type="term" value="F:monooxygenase activity"/>
    <property type="evidence" value="ECO:0007669"/>
    <property type="project" value="UniProtKB-KW"/>
</dbReference>
<dbReference type="EMBL" id="VCHE01000035">
    <property type="protein sequence ID" value="KAB2575200.1"/>
    <property type="molecule type" value="Genomic_DNA"/>
</dbReference>
<accession>A0A5N5DCP5</accession>
<dbReference type="GO" id="GO:0020037">
    <property type="term" value="F:heme binding"/>
    <property type="evidence" value="ECO:0007669"/>
    <property type="project" value="InterPro"/>
</dbReference>
<feature type="transmembrane region" description="Helical" evidence="9">
    <location>
        <begin position="29"/>
        <end position="54"/>
    </location>
</feature>
<evidence type="ECO:0000313" key="11">
    <source>
        <dbReference type="Proteomes" id="UP000325902"/>
    </source>
</evidence>
<dbReference type="SUPFAM" id="SSF103473">
    <property type="entry name" value="MFS general substrate transporter"/>
    <property type="match status" value="1"/>
</dbReference>
<organism evidence="10 11">
    <name type="scientific">Lasiodiplodia theobromae</name>
    <dbReference type="NCBI Taxonomy" id="45133"/>
    <lineage>
        <taxon>Eukaryota</taxon>
        <taxon>Fungi</taxon>
        <taxon>Dikarya</taxon>
        <taxon>Ascomycota</taxon>
        <taxon>Pezizomycotina</taxon>
        <taxon>Dothideomycetes</taxon>
        <taxon>Dothideomycetes incertae sedis</taxon>
        <taxon>Botryosphaeriales</taxon>
        <taxon>Botryosphaeriaceae</taxon>
        <taxon>Lasiodiplodia</taxon>
    </lineage>
</organism>
<evidence type="ECO:0000256" key="1">
    <source>
        <dbReference type="ARBA" id="ARBA00001971"/>
    </source>
</evidence>